<feature type="transmembrane region" description="Helical" evidence="1">
    <location>
        <begin position="244"/>
        <end position="269"/>
    </location>
</feature>
<sequence length="354" mass="40527">MQWWGALTVAAAAAVAVGTMIYAPCMAVRAIKTVMNVVDMVEKVEDLVDAIQGEPPEEEPSPEPSESSKPRTETLMRFLLSIKNHRDLYYFCHYETFGDEGALCDHLRTSQEVRKVTRGYFCPKKGNCVYVRDSRGNTIIRDFIDWWLTGFEDNWVFCDLKGEPCETMGKSFSRRYYEGIIKIKGTTSDHISAVRVKVEDKLGPECLEKPENDTVKPKDDRESKRVAGHRVTEKRDSWALKLSLAYILAILFICVLINCAMSSWQLIILVRKASNEKWLRWQVPSIFICLSLTFVLFVMSVIEDLLGPDLWYIQWAAVGMLAGTTLSMIIMYCIVKFFDKGSRSKRNRLNPERS</sequence>
<feature type="transmembrane region" description="Helical" evidence="1">
    <location>
        <begin position="314"/>
        <end position="338"/>
    </location>
</feature>
<name>A0ABN7BFC8_9HEMI</name>
<gene>
    <name evidence="2" type="ORF">NTJ_14626</name>
</gene>
<keyword evidence="3" id="KW-1185">Reference proteome</keyword>
<reference evidence="2 3" key="1">
    <citation type="submission" date="2023-09" db="EMBL/GenBank/DDBJ databases">
        <title>Nesidiocoris tenuis whole genome shotgun sequence.</title>
        <authorList>
            <person name="Shibata T."/>
            <person name="Shimoda M."/>
            <person name="Kobayashi T."/>
            <person name="Uehara T."/>
        </authorList>
    </citation>
    <scope>NUCLEOTIDE SEQUENCE [LARGE SCALE GENOMIC DNA]</scope>
    <source>
        <strain evidence="2 3">Japan</strain>
    </source>
</reference>
<keyword evidence="1" id="KW-0812">Transmembrane</keyword>
<dbReference type="Proteomes" id="UP001307889">
    <property type="component" value="Chromosome 13"/>
</dbReference>
<proteinExistence type="predicted"/>
<organism evidence="2 3">
    <name type="scientific">Nesidiocoris tenuis</name>
    <dbReference type="NCBI Taxonomy" id="355587"/>
    <lineage>
        <taxon>Eukaryota</taxon>
        <taxon>Metazoa</taxon>
        <taxon>Ecdysozoa</taxon>
        <taxon>Arthropoda</taxon>
        <taxon>Hexapoda</taxon>
        <taxon>Insecta</taxon>
        <taxon>Pterygota</taxon>
        <taxon>Neoptera</taxon>
        <taxon>Paraneoptera</taxon>
        <taxon>Hemiptera</taxon>
        <taxon>Heteroptera</taxon>
        <taxon>Panheteroptera</taxon>
        <taxon>Cimicomorpha</taxon>
        <taxon>Miridae</taxon>
        <taxon>Dicyphina</taxon>
        <taxon>Nesidiocoris</taxon>
    </lineage>
</organism>
<keyword evidence="1" id="KW-1133">Transmembrane helix</keyword>
<evidence type="ECO:0000256" key="1">
    <source>
        <dbReference type="SAM" id="Phobius"/>
    </source>
</evidence>
<dbReference type="EMBL" id="AP028921">
    <property type="protein sequence ID" value="BET01807.1"/>
    <property type="molecule type" value="Genomic_DNA"/>
</dbReference>
<evidence type="ECO:0000313" key="3">
    <source>
        <dbReference type="Proteomes" id="UP001307889"/>
    </source>
</evidence>
<keyword evidence="1" id="KW-0472">Membrane</keyword>
<evidence type="ECO:0000313" key="2">
    <source>
        <dbReference type="EMBL" id="BET01807.1"/>
    </source>
</evidence>
<accession>A0ABN7BFC8</accession>
<feature type="transmembrane region" description="Helical" evidence="1">
    <location>
        <begin position="281"/>
        <end position="302"/>
    </location>
</feature>
<protein>
    <submittedName>
        <fullName evidence="2">Uncharacterized protein</fullName>
    </submittedName>
</protein>